<sequence>MAVSPHEEKMVNLQHQMRQNQTDLQEFIADLGNWEDEMKTKEQDLKKKKTDGPEKMPPVRNSLVKKKLKKKKKKKPEQGKPKKISGFDFKAWDKFDVDKALQEIDGEEKKSSSEYETDEEWEMERKKHLANEEKNTGNSHLSAGAYEVAVECYSRGIELDPTNALLPANRALALIKMEKYGAAEVDCTSAIALDPLYVKAYLRRAAARVGLQRLEPALEDYNRVLQLEPGNVQAQKETERLRKEIQREKDGPRPEASSLEKISTSEVKAVYKPPEQRSKKPLRRIEIEEIGIKENTERKAAIAKVEAQQSSVKKEIEAKDRQIFEKFTGKASGDTNKSRDSKLNGDAESQVFASTENGSQTYSHNSHTCEKDVAGSKDSKLDNSIVPPVKTVAQANKKKDSKGSQKETSTPKPISPRGGVVAHPLEREPPQTSFQFQGDFKVLKNDLQAFYAYFKRIDPALYPKLFGQSLEAPILLKIMDCLQECCIPANEDCFDRLKSLSEVKRFSMIVMFLSSKEKQGIKEIFQYLRGKSAHQEGEIDALMKKYEV</sequence>
<comment type="caution">
    <text evidence="8">The sequence shown here is derived from an EMBL/GenBank/DDBJ whole genome shotgun (WGS) entry which is preliminary data.</text>
</comment>
<dbReference type="GO" id="GO:0101031">
    <property type="term" value="C:protein folding chaperone complex"/>
    <property type="evidence" value="ECO:0007669"/>
    <property type="project" value="TreeGrafter"/>
</dbReference>
<evidence type="ECO:0000256" key="1">
    <source>
        <dbReference type="ARBA" id="ARBA00022737"/>
    </source>
</evidence>
<feature type="compositionally biased region" description="Polar residues" evidence="6">
    <location>
        <begin position="351"/>
        <end position="366"/>
    </location>
</feature>
<dbReference type="AlphaFoldDB" id="A0AAN9BA49"/>
<dbReference type="Gene3D" id="1.25.40.10">
    <property type="entry name" value="Tetratricopeptide repeat domain"/>
    <property type="match status" value="1"/>
</dbReference>
<reference evidence="8 9" key="1">
    <citation type="submission" date="2024-02" db="EMBL/GenBank/DDBJ databases">
        <title>Chromosome-scale genome assembly of the rough periwinkle Littorina saxatilis.</title>
        <authorList>
            <person name="De Jode A."/>
            <person name="Faria R."/>
            <person name="Formenti G."/>
            <person name="Sims Y."/>
            <person name="Smith T.P."/>
            <person name="Tracey A."/>
            <person name="Wood J.M.D."/>
            <person name="Zagrodzka Z.B."/>
            <person name="Johannesson K."/>
            <person name="Butlin R.K."/>
            <person name="Leder E.H."/>
        </authorList>
    </citation>
    <scope>NUCLEOTIDE SEQUENCE [LARGE SCALE GENOMIC DNA]</scope>
    <source>
        <strain evidence="8">Snail1</strain>
        <tissue evidence="8">Muscle</tissue>
    </source>
</reference>
<dbReference type="Pfam" id="PF13877">
    <property type="entry name" value="RPAP3_C"/>
    <property type="match status" value="1"/>
</dbReference>
<evidence type="ECO:0000259" key="7">
    <source>
        <dbReference type="Pfam" id="PF13877"/>
    </source>
</evidence>
<keyword evidence="2 5" id="KW-0802">TPR repeat</keyword>
<feature type="region of interest" description="Disordered" evidence="6">
    <location>
        <begin position="38"/>
        <end position="84"/>
    </location>
</feature>
<feature type="domain" description="RNA-polymerase II-associated protein 3-like C-terminal" evidence="7">
    <location>
        <begin position="429"/>
        <end position="518"/>
    </location>
</feature>
<dbReference type="Proteomes" id="UP001374579">
    <property type="component" value="Unassembled WGS sequence"/>
</dbReference>
<dbReference type="PANTHER" id="PTHR46423:SF1">
    <property type="entry name" value="RNA POLYMERASE II-ASSOCIATED PROTEIN 3"/>
    <property type="match status" value="1"/>
</dbReference>
<feature type="compositionally biased region" description="Basic and acidic residues" evidence="6">
    <location>
        <begin position="336"/>
        <end position="345"/>
    </location>
</feature>
<feature type="repeat" description="TPR" evidence="5">
    <location>
        <begin position="198"/>
        <end position="231"/>
    </location>
</feature>
<evidence type="ECO:0000256" key="3">
    <source>
        <dbReference type="ARBA" id="ARBA00038275"/>
    </source>
</evidence>
<comment type="similarity">
    <text evidence="3">Belongs to the RPAP3 family.</text>
</comment>
<dbReference type="InterPro" id="IPR019734">
    <property type="entry name" value="TPR_rpt"/>
</dbReference>
<feature type="repeat" description="TPR" evidence="5">
    <location>
        <begin position="130"/>
        <end position="163"/>
    </location>
</feature>
<dbReference type="InterPro" id="IPR051966">
    <property type="entry name" value="RPAP3"/>
</dbReference>
<evidence type="ECO:0000256" key="5">
    <source>
        <dbReference type="PROSITE-ProRule" id="PRU00339"/>
    </source>
</evidence>
<feature type="region of interest" description="Disordered" evidence="6">
    <location>
        <begin position="232"/>
        <end position="262"/>
    </location>
</feature>
<proteinExistence type="inferred from homology"/>
<dbReference type="InterPro" id="IPR025986">
    <property type="entry name" value="RPAP3-like_C"/>
</dbReference>
<feature type="compositionally biased region" description="Basic residues" evidence="6">
    <location>
        <begin position="63"/>
        <end position="75"/>
    </location>
</feature>
<evidence type="ECO:0000256" key="4">
    <source>
        <dbReference type="ARBA" id="ARBA00040133"/>
    </source>
</evidence>
<dbReference type="PROSITE" id="PS50005">
    <property type="entry name" value="TPR"/>
    <property type="match status" value="2"/>
</dbReference>
<dbReference type="SUPFAM" id="SSF48452">
    <property type="entry name" value="TPR-like"/>
    <property type="match status" value="1"/>
</dbReference>
<name>A0AAN9BA49_9CAEN</name>
<evidence type="ECO:0000256" key="2">
    <source>
        <dbReference type="ARBA" id="ARBA00022803"/>
    </source>
</evidence>
<gene>
    <name evidence="8" type="ORF">V1264_019964</name>
</gene>
<evidence type="ECO:0000313" key="9">
    <source>
        <dbReference type="Proteomes" id="UP001374579"/>
    </source>
</evidence>
<evidence type="ECO:0000313" key="8">
    <source>
        <dbReference type="EMBL" id="KAK7101607.1"/>
    </source>
</evidence>
<keyword evidence="9" id="KW-1185">Reference proteome</keyword>
<feature type="region of interest" description="Disordered" evidence="6">
    <location>
        <begin position="327"/>
        <end position="425"/>
    </location>
</feature>
<feature type="compositionally biased region" description="Basic and acidic residues" evidence="6">
    <location>
        <begin position="367"/>
        <end position="381"/>
    </location>
</feature>
<feature type="region of interest" description="Disordered" evidence="6">
    <location>
        <begin position="105"/>
        <end position="125"/>
    </location>
</feature>
<feature type="compositionally biased region" description="Basic and acidic residues" evidence="6">
    <location>
        <begin position="38"/>
        <end position="54"/>
    </location>
</feature>
<evidence type="ECO:0000256" key="6">
    <source>
        <dbReference type="SAM" id="MobiDB-lite"/>
    </source>
</evidence>
<dbReference type="EMBL" id="JBAMIC010000010">
    <property type="protein sequence ID" value="KAK7101607.1"/>
    <property type="molecule type" value="Genomic_DNA"/>
</dbReference>
<accession>A0AAN9BA49</accession>
<protein>
    <recommendedName>
        <fullName evidence="4">RNA polymerase II-associated protein 3</fullName>
    </recommendedName>
</protein>
<dbReference type="InterPro" id="IPR011990">
    <property type="entry name" value="TPR-like_helical_dom_sf"/>
</dbReference>
<dbReference type="SMART" id="SM00028">
    <property type="entry name" value="TPR"/>
    <property type="match status" value="3"/>
</dbReference>
<dbReference type="PANTHER" id="PTHR46423">
    <property type="entry name" value="RNA POLYMERASE II-ASSOCIATED PROTEIN 3"/>
    <property type="match status" value="1"/>
</dbReference>
<keyword evidence="1" id="KW-0677">Repeat</keyword>
<organism evidence="8 9">
    <name type="scientific">Littorina saxatilis</name>
    <dbReference type="NCBI Taxonomy" id="31220"/>
    <lineage>
        <taxon>Eukaryota</taxon>
        <taxon>Metazoa</taxon>
        <taxon>Spiralia</taxon>
        <taxon>Lophotrochozoa</taxon>
        <taxon>Mollusca</taxon>
        <taxon>Gastropoda</taxon>
        <taxon>Caenogastropoda</taxon>
        <taxon>Littorinimorpha</taxon>
        <taxon>Littorinoidea</taxon>
        <taxon>Littorinidae</taxon>
        <taxon>Littorina</taxon>
    </lineage>
</organism>
<feature type="compositionally biased region" description="Basic and acidic residues" evidence="6">
    <location>
        <begin position="236"/>
        <end position="253"/>
    </location>
</feature>